<accession>A0ABR1J770</accession>
<feature type="compositionally biased region" description="Polar residues" evidence="1">
    <location>
        <begin position="105"/>
        <end position="119"/>
    </location>
</feature>
<dbReference type="EMBL" id="JBANRG010000030">
    <property type="protein sequence ID" value="KAK7451766.1"/>
    <property type="molecule type" value="Genomic_DNA"/>
</dbReference>
<name>A0ABR1J770_9AGAR</name>
<dbReference type="Proteomes" id="UP001498398">
    <property type="component" value="Unassembled WGS sequence"/>
</dbReference>
<gene>
    <name evidence="2" type="ORF">VKT23_012445</name>
</gene>
<organism evidence="2 3">
    <name type="scientific">Marasmiellus scandens</name>
    <dbReference type="NCBI Taxonomy" id="2682957"/>
    <lineage>
        <taxon>Eukaryota</taxon>
        <taxon>Fungi</taxon>
        <taxon>Dikarya</taxon>
        <taxon>Basidiomycota</taxon>
        <taxon>Agaricomycotina</taxon>
        <taxon>Agaricomycetes</taxon>
        <taxon>Agaricomycetidae</taxon>
        <taxon>Agaricales</taxon>
        <taxon>Marasmiineae</taxon>
        <taxon>Omphalotaceae</taxon>
        <taxon>Marasmiellus</taxon>
    </lineage>
</organism>
<evidence type="ECO:0000313" key="2">
    <source>
        <dbReference type="EMBL" id="KAK7451766.1"/>
    </source>
</evidence>
<feature type="compositionally biased region" description="Basic and acidic residues" evidence="1">
    <location>
        <begin position="159"/>
        <end position="174"/>
    </location>
</feature>
<protein>
    <submittedName>
        <fullName evidence="2">Uncharacterized protein</fullName>
    </submittedName>
</protein>
<sequence>MTPYREIAQHMVSFVFGPVYRKFSSLDEALNWYRVSSAETPGPTILARCPGAPPCPLLLHCPPESLDSDFLLAATDTNWTFPAAYPATPSQPPPGYRDREDQSEIVGNQQHLDSPQGNQVASLPRAWVYNISDLASSDEDQNGSSGEDQYGSEMELTEEDRNILDSIERENSSV</sequence>
<comment type="caution">
    <text evidence="2">The sequence shown here is derived from an EMBL/GenBank/DDBJ whole genome shotgun (WGS) entry which is preliminary data.</text>
</comment>
<feature type="region of interest" description="Disordered" evidence="1">
    <location>
        <begin position="134"/>
        <end position="174"/>
    </location>
</feature>
<reference evidence="2 3" key="1">
    <citation type="submission" date="2024-01" db="EMBL/GenBank/DDBJ databases">
        <title>A draft genome for the cacao thread blight pathogen Marasmiellus scandens.</title>
        <authorList>
            <person name="Baruah I.K."/>
            <person name="Leung J."/>
            <person name="Bukari Y."/>
            <person name="Amoako-Attah I."/>
            <person name="Meinhardt L.W."/>
            <person name="Bailey B.A."/>
            <person name="Cohen S.P."/>
        </authorList>
    </citation>
    <scope>NUCLEOTIDE SEQUENCE [LARGE SCALE GENOMIC DNA]</scope>
    <source>
        <strain evidence="2 3">GH-19</strain>
    </source>
</reference>
<evidence type="ECO:0000313" key="3">
    <source>
        <dbReference type="Proteomes" id="UP001498398"/>
    </source>
</evidence>
<feature type="region of interest" description="Disordered" evidence="1">
    <location>
        <begin position="82"/>
        <end position="119"/>
    </location>
</feature>
<evidence type="ECO:0000256" key="1">
    <source>
        <dbReference type="SAM" id="MobiDB-lite"/>
    </source>
</evidence>
<keyword evidence="3" id="KW-1185">Reference proteome</keyword>
<proteinExistence type="predicted"/>